<name>A0ABN3SKZ6_9ACTN</name>
<protein>
    <submittedName>
        <fullName evidence="1">Uncharacterized protein</fullName>
    </submittedName>
</protein>
<keyword evidence="2" id="KW-1185">Reference proteome</keyword>
<comment type="caution">
    <text evidence="1">The sequence shown here is derived from an EMBL/GenBank/DDBJ whole genome shotgun (WGS) entry which is preliminary data.</text>
</comment>
<dbReference type="EMBL" id="BAAARK010000021">
    <property type="protein sequence ID" value="GAA2677373.1"/>
    <property type="molecule type" value="Genomic_DNA"/>
</dbReference>
<evidence type="ECO:0000313" key="2">
    <source>
        <dbReference type="Proteomes" id="UP001500994"/>
    </source>
</evidence>
<organism evidence="1 2">
    <name type="scientific">Streptomyces lunalinharesii</name>
    <dbReference type="NCBI Taxonomy" id="333384"/>
    <lineage>
        <taxon>Bacteria</taxon>
        <taxon>Bacillati</taxon>
        <taxon>Actinomycetota</taxon>
        <taxon>Actinomycetes</taxon>
        <taxon>Kitasatosporales</taxon>
        <taxon>Streptomycetaceae</taxon>
        <taxon>Streptomyces</taxon>
    </lineage>
</organism>
<proteinExistence type="predicted"/>
<accession>A0ABN3SKZ6</accession>
<reference evidence="1 2" key="1">
    <citation type="journal article" date="2019" name="Int. J. Syst. Evol. Microbiol.">
        <title>The Global Catalogue of Microorganisms (GCM) 10K type strain sequencing project: providing services to taxonomists for standard genome sequencing and annotation.</title>
        <authorList>
            <consortium name="The Broad Institute Genomics Platform"/>
            <consortium name="The Broad Institute Genome Sequencing Center for Infectious Disease"/>
            <person name="Wu L."/>
            <person name="Ma J."/>
        </authorList>
    </citation>
    <scope>NUCLEOTIDE SEQUENCE [LARGE SCALE GENOMIC DNA]</scope>
    <source>
        <strain evidence="1 2">JCM 16374</strain>
    </source>
</reference>
<evidence type="ECO:0000313" key="1">
    <source>
        <dbReference type="EMBL" id="GAA2677373.1"/>
    </source>
</evidence>
<sequence>MPAKIESLAWEYFTYAPAGSRCTACRKEIKTVELARRGNLERPSGQRVVIYRHADKCPE</sequence>
<dbReference type="Proteomes" id="UP001500994">
    <property type="component" value="Unassembled WGS sequence"/>
</dbReference>
<gene>
    <name evidence="1" type="ORF">GCM10009864_56250</name>
</gene>